<dbReference type="PANTHER" id="PTHR30336">
    <property type="entry name" value="INNER MEMBRANE PROTEIN, PROBABLE PERMEASE"/>
    <property type="match status" value="1"/>
</dbReference>
<proteinExistence type="predicted"/>
<gene>
    <name evidence="4" type="ORF">GCM10010964_21560</name>
</gene>
<keyword evidence="5" id="KW-1185">Reference proteome</keyword>
<dbReference type="GO" id="GO:0000270">
    <property type="term" value="P:peptidoglycan metabolic process"/>
    <property type="evidence" value="ECO:0007669"/>
    <property type="project" value="TreeGrafter"/>
</dbReference>
<feature type="domain" description="DUF218" evidence="3">
    <location>
        <begin position="105"/>
        <end position="247"/>
    </location>
</feature>
<name>A0A8J2ZB18_9PROT</name>
<evidence type="ECO:0000256" key="2">
    <source>
        <dbReference type="SAM" id="Phobius"/>
    </source>
</evidence>
<dbReference type="Proteomes" id="UP000597507">
    <property type="component" value="Unassembled WGS sequence"/>
</dbReference>
<feature type="transmembrane region" description="Helical" evidence="2">
    <location>
        <begin position="70"/>
        <end position="89"/>
    </location>
</feature>
<keyword evidence="2" id="KW-0472">Membrane</keyword>
<sequence length="279" mass="29020">MTTAPGGAAPAAPAGRPAPGGPAAPDGQGGPVQTGPVPAREAEGSPRAPARAAARRATRRRPARPWRWRLALLMLMATGALGGGFVWFVNQTLRAPEPEPLRPTDAIAVLTGGRERVETGLRLLAAGHARRLIITGVHRDATFAELARGAGLDPAPFAARVTVGRAAATTRGNAAEIAAWVRAQPDNPGVRSIRVVTAGYHMPRAMLELRRALPGLELVPHPVTPPALRGVGAAARLRTWSLLVGEYGKFLLAGAGISRFSVARDAAVVPSAASREGRR</sequence>
<accession>A0A8J2ZB18</accession>
<evidence type="ECO:0000256" key="1">
    <source>
        <dbReference type="SAM" id="MobiDB-lite"/>
    </source>
</evidence>
<keyword evidence="2" id="KW-1133">Transmembrane helix</keyword>
<evidence type="ECO:0000313" key="4">
    <source>
        <dbReference type="EMBL" id="GGG33381.1"/>
    </source>
</evidence>
<feature type="region of interest" description="Disordered" evidence="1">
    <location>
        <begin position="1"/>
        <end position="60"/>
    </location>
</feature>
<feature type="compositionally biased region" description="Low complexity" evidence="1">
    <location>
        <begin position="1"/>
        <end position="26"/>
    </location>
</feature>
<dbReference type="GO" id="GO:0043164">
    <property type="term" value="P:Gram-negative-bacterium-type cell wall biogenesis"/>
    <property type="evidence" value="ECO:0007669"/>
    <property type="project" value="TreeGrafter"/>
</dbReference>
<protein>
    <recommendedName>
        <fullName evidence="3">DUF218 domain-containing protein</fullName>
    </recommendedName>
</protein>
<comment type="caution">
    <text evidence="4">The sequence shown here is derived from an EMBL/GenBank/DDBJ whole genome shotgun (WGS) entry which is preliminary data.</text>
</comment>
<reference evidence="4 5" key="1">
    <citation type="journal article" date="2014" name="Int. J. Syst. Evol. Microbiol.">
        <title>Complete genome sequence of Corynebacterium casei LMG S-19264T (=DSM 44701T), isolated from a smear-ripened cheese.</title>
        <authorList>
            <consortium name="US DOE Joint Genome Institute (JGI-PGF)"/>
            <person name="Walter F."/>
            <person name="Albersmeier A."/>
            <person name="Kalinowski J."/>
            <person name="Ruckert C."/>
        </authorList>
    </citation>
    <scope>NUCLEOTIDE SEQUENCE [LARGE SCALE GENOMIC DNA]</scope>
    <source>
        <strain evidence="4 5">CGMCC 1.16330</strain>
    </source>
</reference>
<evidence type="ECO:0000259" key="3">
    <source>
        <dbReference type="Pfam" id="PF02698"/>
    </source>
</evidence>
<evidence type="ECO:0000313" key="5">
    <source>
        <dbReference type="Proteomes" id="UP000597507"/>
    </source>
</evidence>
<dbReference type="Pfam" id="PF02698">
    <property type="entry name" value="DUF218"/>
    <property type="match status" value="1"/>
</dbReference>
<dbReference type="InterPro" id="IPR003848">
    <property type="entry name" value="DUF218"/>
</dbReference>
<dbReference type="InterPro" id="IPR051599">
    <property type="entry name" value="Cell_Envelope_Assoc"/>
</dbReference>
<dbReference type="GO" id="GO:0005886">
    <property type="term" value="C:plasma membrane"/>
    <property type="evidence" value="ECO:0007669"/>
    <property type="project" value="TreeGrafter"/>
</dbReference>
<keyword evidence="2" id="KW-0812">Transmembrane</keyword>
<organism evidence="4 5">
    <name type="scientific">Caldovatus sediminis</name>
    <dbReference type="NCBI Taxonomy" id="2041189"/>
    <lineage>
        <taxon>Bacteria</taxon>
        <taxon>Pseudomonadati</taxon>
        <taxon>Pseudomonadota</taxon>
        <taxon>Alphaproteobacteria</taxon>
        <taxon>Acetobacterales</taxon>
        <taxon>Roseomonadaceae</taxon>
        <taxon>Caldovatus</taxon>
    </lineage>
</organism>
<dbReference type="AlphaFoldDB" id="A0A8J2ZB18"/>
<dbReference type="EMBL" id="BMKS01000005">
    <property type="protein sequence ID" value="GGG33381.1"/>
    <property type="molecule type" value="Genomic_DNA"/>
</dbReference>
<dbReference type="CDD" id="cd06259">
    <property type="entry name" value="YdcF-like"/>
    <property type="match status" value="1"/>
</dbReference>
<dbReference type="PANTHER" id="PTHR30336:SF4">
    <property type="entry name" value="ENVELOPE BIOGENESIS FACTOR ELYC"/>
    <property type="match status" value="1"/>
</dbReference>